<keyword evidence="3" id="KW-1185">Reference proteome</keyword>
<organism evidence="2 3">
    <name type="scientific">Nonomuraea rosea</name>
    <dbReference type="NCBI Taxonomy" id="638574"/>
    <lineage>
        <taxon>Bacteria</taxon>
        <taxon>Bacillati</taxon>
        <taxon>Actinomycetota</taxon>
        <taxon>Actinomycetes</taxon>
        <taxon>Streptosporangiales</taxon>
        <taxon>Streptosporangiaceae</taxon>
        <taxon>Nonomuraea</taxon>
    </lineage>
</organism>
<sequence>MGVSAPESKIRSPVTASSTTAPTWLPSALSPRALVSCRVKVPLVGRGPSPDFTESRASTGPEVTTGAEEDPSAGDAVGSVGEDPLVSALRLKSVVIAYMPVTIVRTWSTARVVSITHRSCRATSPALSAVFAYETLTPDRGCPGA</sequence>
<proteinExistence type="predicted"/>
<evidence type="ECO:0000313" key="3">
    <source>
        <dbReference type="Proteomes" id="UP001500630"/>
    </source>
</evidence>
<feature type="region of interest" description="Disordered" evidence="1">
    <location>
        <begin position="44"/>
        <end position="79"/>
    </location>
</feature>
<feature type="region of interest" description="Disordered" evidence="1">
    <location>
        <begin position="1"/>
        <end position="25"/>
    </location>
</feature>
<gene>
    <name evidence="2" type="ORF">GCM10022419_024790</name>
</gene>
<dbReference type="EMBL" id="BAABDQ010000004">
    <property type="protein sequence ID" value="GAA3543640.1"/>
    <property type="molecule type" value="Genomic_DNA"/>
</dbReference>
<feature type="compositionally biased region" description="Low complexity" evidence="1">
    <location>
        <begin position="12"/>
        <end position="23"/>
    </location>
</feature>
<comment type="caution">
    <text evidence="2">The sequence shown here is derived from an EMBL/GenBank/DDBJ whole genome shotgun (WGS) entry which is preliminary data.</text>
</comment>
<dbReference type="Proteomes" id="UP001500630">
    <property type="component" value="Unassembled WGS sequence"/>
</dbReference>
<evidence type="ECO:0000313" key="2">
    <source>
        <dbReference type="EMBL" id="GAA3543640.1"/>
    </source>
</evidence>
<reference evidence="3" key="1">
    <citation type="journal article" date="2019" name="Int. J. Syst. Evol. Microbiol.">
        <title>The Global Catalogue of Microorganisms (GCM) 10K type strain sequencing project: providing services to taxonomists for standard genome sequencing and annotation.</title>
        <authorList>
            <consortium name="The Broad Institute Genomics Platform"/>
            <consortium name="The Broad Institute Genome Sequencing Center for Infectious Disease"/>
            <person name="Wu L."/>
            <person name="Ma J."/>
        </authorList>
    </citation>
    <scope>NUCLEOTIDE SEQUENCE [LARGE SCALE GENOMIC DNA]</scope>
    <source>
        <strain evidence="3">JCM 17326</strain>
    </source>
</reference>
<name>A0ABP6W139_9ACTN</name>
<evidence type="ECO:0000256" key="1">
    <source>
        <dbReference type="SAM" id="MobiDB-lite"/>
    </source>
</evidence>
<protein>
    <submittedName>
        <fullName evidence="2">Uncharacterized protein</fullName>
    </submittedName>
</protein>
<accession>A0ABP6W139</accession>